<dbReference type="InterPro" id="IPR000387">
    <property type="entry name" value="Tyr_Pase_dom"/>
</dbReference>
<dbReference type="PROSITE" id="PS00383">
    <property type="entry name" value="TYR_PHOSPHATASE_1"/>
    <property type="match status" value="1"/>
</dbReference>
<keyword evidence="4" id="KW-1185">Reference proteome</keyword>
<accession>A0A4S3B485</accession>
<organism evidence="3 4">
    <name type="scientific">Vagococcus silagei</name>
    <dbReference type="NCBI Taxonomy" id="2508885"/>
    <lineage>
        <taxon>Bacteria</taxon>
        <taxon>Bacillati</taxon>
        <taxon>Bacillota</taxon>
        <taxon>Bacilli</taxon>
        <taxon>Lactobacillales</taxon>
        <taxon>Enterococcaceae</taxon>
        <taxon>Vagococcus</taxon>
    </lineage>
</organism>
<dbReference type="PANTHER" id="PTHR31126">
    <property type="entry name" value="TYROSINE-PROTEIN PHOSPHATASE"/>
    <property type="match status" value="1"/>
</dbReference>
<dbReference type="Proteomes" id="UP000310506">
    <property type="component" value="Unassembled WGS sequence"/>
</dbReference>
<evidence type="ECO:0000313" key="4">
    <source>
        <dbReference type="Proteomes" id="UP000310506"/>
    </source>
</evidence>
<name>A0A4S3B485_9ENTE</name>
<dbReference type="InterPro" id="IPR029021">
    <property type="entry name" value="Prot-tyrosine_phosphatase-like"/>
</dbReference>
<gene>
    <name evidence="3" type="ORF">ESZ54_03995</name>
</gene>
<comment type="similarity">
    <text evidence="1">Belongs to the protein-tyrosine phosphatase family.</text>
</comment>
<evidence type="ECO:0000256" key="1">
    <source>
        <dbReference type="ARBA" id="ARBA00009580"/>
    </source>
</evidence>
<dbReference type="GO" id="GO:0004721">
    <property type="term" value="F:phosphoprotein phosphatase activity"/>
    <property type="evidence" value="ECO:0007669"/>
    <property type="project" value="InterPro"/>
</dbReference>
<dbReference type="InterPro" id="IPR016130">
    <property type="entry name" value="Tyr_Pase_AS"/>
</dbReference>
<dbReference type="InterPro" id="IPR026893">
    <property type="entry name" value="Tyr/Ser_Pase_IphP-type"/>
</dbReference>
<feature type="domain" description="Tyrosine specific protein phosphatases" evidence="2">
    <location>
        <begin position="124"/>
        <end position="179"/>
    </location>
</feature>
<dbReference type="SUPFAM" id="SSF52799">
    <property type="entry name" value="(Phosphotyrosine protein) phosphatases II"/>
    <property type="match status" value="1"/>
</dbReference>
<dbReference type="RefSeq" id="WP_136136394.1">
    <property type="nucleotide sequence ID" value="NZ_SDGV01000010.1"/>
</dbReference>
<dbReference type="OrthoDB" id="1188001at2"/>
<evidence type="ECO:0000313" key="3">
    <source>
        <dbReference type="EMBL" id="THB61622.1"/>
    </source>
</evidence>
<dbReference type="AlphaFoldDB" id="A0A4S3B485"/>
<dbReference type="PROSITE" id="PS50056">
    <property type="entry name" value="TYR_PHOSPHATASE_2"/>
    <property type="match status" value="1"/>
</dbReference>
<dbReference type="Gene3D" id="3.90.190.10">
    <property type="entry name" value="Protein tyrosine phosphatase superfamily"/>
    <property type="match status" value="1"/>
</dbReference>
<dbReference type="EMBL" id="SDGV01000010">
    <property type="protein sequence ID" value="THB61622.1"/>
    <property type="molecule type" value="Genomic_DNA"/>
</dbReference>
<sequence>MGNLVNFRDLGGIPTTDDRIVQEKRILRAGQLVNLSDEEKEKLISEFDLVNIVDFRGVKEVTSAPDDEFDSVSYTHLDVLAETEKNSANFDDMQNILTVERVDELMMQLYTQLLEDSVSQKGYQEFLELLVAQKEGATLFHCFAGKDRTGIGAMLFLKLLGVSDELVIADYLKTNESRREANEALIVRAREEEISEEHAQALLRALSVDVRYLKHVMTLISDQYESFENYAAQKLNFGQRQVDLLKELYLKKQ</sequence>
<reference evidence="3 4" key="1">
    <citation type="submission" date="2019-01" db="EMBL/GenBank/DDBJ databases">
        <title>Vagococcus silagei sp. nov. isolated from brewer's grain.</title>
        <authorList>
            <person name="Guu J.-R."/>
        </authorList>
    </citation>
    <scope>NUCLEOTIDE SEQUENCE [LARGE SCALE GENOMIC DNA]</scope>
    <source>
        <strain evidence="3 4">2B-2</strain>
    </source>
</reference>
<comment type="caution">
    <text evidence="3">The sequence shown here is derived from an EMBL/GenBank/DDBJ whole genome shotgun (WGS) entry which is preliminary data.</text>
</comment>
<dbReference type="PANTHER" id="PTHR31126:SF1">
    <property type="entry name" value="TYROSINE SPECIFIC PROTEIN PHOSPHATASES DOMAIN-CONTAINING PROTEIN"/>
    <property type="match status" value="1"/>
</dbReference>
<protein>
    <submittedName>
        <fullName evidence="3">Tyrosine-protein phosphatase</fullName>
    </submittedName>
</protein>
<evidence type="ECO:0000259" key="2">
    <source>
        <dbReference type="PROSITE" id="PS50056"/>
    </source>
</evidence>
<dbReference type="Pfam" id="PF13350">
    <property type="entry name" value="Y_phosphatase3"/>
    <property type="match status" value="1"/>
</dbReference>
<proteinExistence type="inferred from homology"/>